<evidence type="ECO:0000256" key="12">
    <source>
        <dbReference type="ARBA" id="ARBA00040743"/>
    </source>
</evidence>
<protein>
    <recommendedName>
        <fullName evidence="2">Parvulin-like PPIase</fullName>
    </recommendedName>
    <alternativeName>
        <fullName evidence="9">Peptidyl-prolyl cis-trans isomerase plp</fullName>
    </alternativeName>
    <alternativeName>
        <fullName evidence="12">Periplasmic chaperone PpiD</fullName>
    </alternativeName>
    <alternativeName>
        <fullName evidence="13">Periplasmic folding chaperone</fullName>
    </alternativeName>
    <alternativeName>
        <fullName evidence="10">Rotamase plp</fullName>
    </alternativeName>
</protein>
<evidence type="ECO:0000256" key="14">
    <source>
        <dbReference type="PROSITE-ProRule" id="PRU00278"/>
    </source>
</evidence>
<keyword evidence="14 16" id="KW-0413">Isomerase</keyword>
<keyword evidence="5" id="KW-0812">Transmembrane</keyword>
<proteinExistence type="inferred from homology"/>
<dbReference type="Proteomes" id="UP000193570">
    <property type="component" value="Unassembled WGS sequence"/>
</dbReference>
<keyword evidence="17" id="KW-1185">Reference proteome</keyword>
<keyword evidence="6" id="KW-1133">Transmembrane helix</keyword>
<evidence type="ECO:0000256" key="10">
    <source>
        <dbReference type="ARBA" id="ARBA00031484"/>
    </source>
</evidence>
<dbReference type="Pfam" id="PF13624">
    <property type="entry name" value="SurA_N_3"/>
    <property type="match status" value="1"/>
</dbReference>
<evidence type="ECO:0000256" key="13">
    <source>
        <dbReference type="ARBA" id="ARBA00042775"/>
    </source>
</evidence>
<keyword evidence="7" id="KW-0472">Membrane</keyword>
<dbReference type="InterPro" id="IPR000297">
    <property type="entry name" value="PPIase_PpiC"/>
</dbReference>
<dbReference type="SUPFAM" id="SSF109998">
    <property type="entry name" value="Triger factor/SurA peptide-binding domain-like"/>
    <property type="match status" value="1"/>
</dbReference>
<evidence type="ECO:0000256" key="5">
    <source>
        <dbReference type="ARBA" id="ARBA00022692"/>
    </source>
</evidence>
<keyword evidence="3" id="KW-1003">Cell membrane</keyword>
<evidence type="ECO:0000313" key="17">
    <source>
        <dbReference type="Proteomes" id="UP000193570"/>
    </source>
</evidence>
<keyword evidence="4" id="KW-0997">Cell inner membrane</keyword>
<evidence type="ECO:0000256" key="4">
    <source>
        <dbReference type="ARBA" id="ARBA00022519"/>
    </source>
</evidence>
<evidence type="ECO:0000256" key="7">
    <source>
        <dbReference type="ARBA" id="ARBA00023136"/>
    </source>
</evidence>
<dbReference type="InterPro" id="IPR046357">
    <property type="entry name" value="PPIase_dom_sf"/>
</dbReference>
<evidence type="ECO:0000256" key="8">
    <source>
        <dbReference type="ARBA" id="ARBA00023186"/>
    </source>
</evidence>
<evidence type="ECO:0000256" key="3">
    <source>
        <dbReference type="ARBA" id="ARBA00022475"/>
    </source>
</evidence>
<evidence type="ECO:0000256" key="11">
    <source>
        <dbReference type="ARBA" id="ARBA00038408"/>
    </source>
</evidence>
<evidence type="ECO:0000256" key="6">
    <source>
        <dbReference type="ARBA" id="ARBA00022989"/>
    </source>
</evidence>
<dbReference type="EMBL" id="FWFK01000003">
    <property type="protein sequence ID" value="SLN36613.1"/>
    <property type="molecule type" value="Genomic_DNA"/>
</dbReference>
<dbReference type="SUPFAM" id="SSF54534">
    <property type="entry name" value="FKBP-like"/>
    <property type="match status" value="1"/>
</dbReference>
<feature type="domain" description="PpiC" evidence="15">
    <location>
        <begin position="264"/>
        <end position="351"/>
    </location>
</feature>
<dbReference type="InterPro" id="IPR052029">
    <property type="entry name" value="PpiD_chaperone"/>
</dbReference>
<keyword evidence="14" id="KW-0697">Rotamase</keyword>
<keyword evidence="8" id="KW-0143">Chaperone</keyword>
<dbReference type="PANTHER" id="PTHR47529">
    <property type="entry name" value="PEPTIDYL-PROLYL CIS-TRANS ISOMERASE D"/>
    <property type="match status" value="1"/>
</dbReference>
<dbReference type="GO" id="GO:0003755">
    <property type="term" value="F:peptidyl-prolyl cis-trans isomerase activity"/>
    <property type="evidence" value="ECO:0007669"/>
    <property type="project" value="UniProtKB-KW"/>
</dbReference>
<evidence type="ECO:0000256" key="1">
    <source>
        <dbReference type="ARBA" id="ARBA00004382"/>
    </source>
</evidence>
<organism evidence="16 17">
    <name type="scientific">Roseivivax jejudonensis</name>
    <dbReference type="NCBI Taxonomy" id="1529041"/>
    <lineage>
        <taxon>Bacteria</taxon>
        <taxon>Pseudomonadati</taxon>
        <taxon>Pseudomonadota</taxon>
        <taxon>Alphaproteobacteria</taxon>
        <taxon>Rhodobacterales</taxon>
        <taxon>Roseobacteraceae</taxon>
        <taxon>Roseivivax</taxon>
    </lineage>
</organism>
<dbReference type="PANTHER" id="PTHR47529:SF1">
    <property type="entry name" value="PERIPLASMIC CHAPERONE PPID"/>
    <property type="match status" value="1"/>
</dbReference>
<dbReference type="OrthoDB" id="9768393at2"/>
<evidence type="ECO:0000259" key="15">
    <source>
        <dbReference type="PROSITE" id="PS50198"/>
    </source>
</evidence>
<dbReference type="AlphaFoldDB" id="A0A1X6Z2C1"/>
<dbReference type="GO" id="GO:0005886">
    <property type="term" value="C:plasma membrane"/>
    <property type="evidence" value="ECO:0007669"/>
    <property type="project" value="UniProtKB-SubCell"/>
</dbReference>
<evidence type="ECO:0000256" key="2">
    <source>
        <dbReference type="ARBA" id="ARBA00018370"/>
    </source>
</evidence>
<dbReference type="PROSITE" id="PS50198">
    <property type="entry name" value="PPIC_PPIASE_2"/>
    <property type="match status" value="1"/>
</dbReference>
<evidence type="ECO:0000256" key="9">
    <source>
        <dbReference type="ARBA" id="ARBA00030642"/>
    </source>
</evidence>
<dbReference type="Pfam" id="PF13145">
    <property type="entry name" value="Rotamase_2"/>
    <property type="match status" value="2"/>
</dbReference>
<accession>A0A1X6Z2C1</accession>
<name>A0A1X6Z2C1_9RHOB</name>
<dbReference type="InterPro" id="IPR027304">
    <property type="entry name" value="Trigger_fact/SurA_dom_sf"/>
</dbReference>
<evidence type="ECO:0000313" key="16">
    <source>
        <dbReference type="EMBL" id="SLN36613.1"/>
    </source>
</evidence>
<comment type="similarity">
    <text evidence="11">Belongs to the PpiD chaperone family.</text>
</comment>
<sequence>MALKAKGLSKAFVWALMGLLFLGLIGFGATNLSGTVRSVGSVGDEDIPVDAYSRALQNRISQMQQQSGQPVTLAQLQAAGIDRQILGQLVRETALDWEAGRIGISAGDSVLAEELARIGAFQGPDGSFDRDAYSFALQNAGLTESEFEEDLRDEVARSVLQAAVSQGNRLPDAYTDTIVAFAAETRDFTWAILDRADLETDIAEPSEDDLQAWYDANVDSYTRPETKRMTYAWLTPDMIAEEVEVSEARLREAYEERESEFNLPERRMVERLVFSSEDAAEDAAARLASGETDFESLVAARGLALADIDMGVVTEDQLDDAAAEAVFDTATGEVAGPAPSPLGPALYRVNAQLSAQSTPFEEAVPALRDSLVLDEARRVIDSQIEDLDNRLAGGATLEDLAAETDMQLGEIDYAGQNGDGIAGYPAFAELADDLTPNDYPEIAETGDGGIFAARVDEVLPEAPRPFDEVRDRVRTGWERAQVTEALSERAERLAGELRDGAGFEAAGLEPTTLEAVGRSTPLDALPSGAVERIFELEEGEVAIIRGQGRVALVRLDAVVPADLESPEAQQIVERLRQQASGDIAADLVQALTADIQTRAGVQIDQQALNAVHSQMQ</sequence>
<dbReference type="Gene3D" id="3.10.50.40">
    <property type="match status" value="1"/>
</dbReference>
<dbReference type="RefSeq" id="WP_085791397.1">
    <property type="nucleotide sequence ID" value="NZ_FWFK01000003.1"/>
</dbReference>
<dbReference type="Gene3D" id="1.10.4030.10">
    <property type="entry name" value="Porin chaperone SurA, peptide-binding domain"/>
    <property type="match status" value="1"/>
</dbReference>
<gene>
    <name evidence="16" type="primary">ppiD</name>
    <name evidence="16" type="ORF">ROJ8625_01653</name>
</gene>
<reference evidence="16 17" key="1">
    <citation type="submission" date="2017-03" db="EMBL/GenBank/DDBJ databases">
        <authorList>
            <person name="Afonso C.L."/>
            <person name="Miller P.J."/>
            <person name="Scott M.A."/>
            <person name="Spackman E."/>
            <person name="Goraichik I."/>
            <person name="Dimitrov K.M."/>
            <person name="Suarez D.L."/>
            <person name="Swayne D.E."/>
        </authorList>
    </citation>
    <scope>NUCLEOTIDE SEQUENCE [LARGE SCALE GENOMIC DNA]</scope>
    <source>
        <strain evidence="16 17">CECT 8625</strain>
    </source>
</reference>
<comment type="subcellular location">
    <subcellularLocation>
        <location evidence="1">Cell inner membrane</location>
        <topology evidence="1">Single-pass type II membrane protein</topology>
        <orientation evidence="1">Periplasmic side</orientation>
    </subcellularLocation>
</comment>